<dbReference type="SMART" id="SM00387">
    <property type="entry name" value="HATPase_c"/>
    <property type="match status" value="1"/>
</dbReference>
<dbReference type="PANTHER" id="PTHR24421">
    <property type="entry name" value="NITRATE/NITRITE SENSOR PROTEIN NARX-RELATED"/>
    <property type="match status" value="1"/>
</dbReference>
<dbReference type="InterPro" id="IPR050482">
    <property type="entry name" value="Sensor_HK_TwoCompSys"/>
</dbReference>
<dbReference type="Gene3D" id="3.30.565.10">
    <property type="entry name" value="Histidine kinase-like ATPase, C-terminal domain"/>
    <property type="match status" value="1"/>
</dbReference>
<comment type="caution">
    <text evidence="12">The sequence shown here is derived from an EMBL/GenBank/DDBJ whole genome shotgun (WGS) entry which is preliminary data.</text>
</comment>
<dbReference type="InterPro" id="IPR003594">
    <property type="entry name" value="HATPase_dom"/>
</dbReference>
<evidence type="ECO:0000256" key="8">
    <source>
        <dbReference type="ARBA" id="ARBA00023012"/>
    </source>
</evidence>
<dbReference type="SUPFAM" id="SSF55874">
    <property type="entry name" value="ATPase domain of HSP90 chaperone/DNA topoisomerase II/histidine kinase"/>
    <property type="match status" value="1"/>
</dbReference>
<evidence type="ECO:0000256" key="3">
    <source>
        <dbReference type="ARBA" id="ARBA00022553"/>
    </source>
</evidence>
<proteinExistence type="predicted"/>
<keyword evidence="6" id="KW-0418">Kinase</keyword>
<dbReference type="PROSITE" id="PS50113">
    <property type="entry name" value="PAC"/>
    <property type="match status" value="2"/>
</dbReference>
<comment type="catalytic activity">
    <reaction evidence="1">
        <text>ATP + protein L-histidine = ADP + protein N-phospho-L-histidine.</text>
        <dbReference type="EC" id="2.7.13.3"/>
    </reaction>
</comment>
<dbReference type="InterPro" id="IPR005467">
    <property type="entry name" value="His_kinase_dom"/>
</dbReference>
<dbReference type="PROSITE" id="PS50109">
    <property type="entry name" value="HIS_KIN"/>
    <property type="match status" value="1"/>
</dbReference>
<dbReference type="Pfam" id="PF08447">
    <property type="entry name" value="PAS_3"/>
    <property type="match status" value="1"/>
</dbReference>
<sequence>MYSLDHISIYQNVFEALGDGFFLLDTELRVRYLNEYGHRLAYNAYGISYKPGDHMINSLPDHRHDALHRIMAKVLQGELVEYEVEVATQNRSTIWLHCRDIPLQDREGATVGIAVLLKDISAAKALAAAKVTQQELEGLSAERQHLFEQFMEQSPLVGWITDPEGIMRYMNPKYMESYGLGKEAIGRSIHELFPDQMAIDYLFNNLRVLKENKTIAATEEAILRDGSHQYLKTFKFPILLNGQRMIAGWGVDITSEVSLQLELKEWVERYRAIKEATSDAVYDWNLKEGRIYNGQGFQTLFGHMQPATTIRQRLKMIHPADRNRIRSSYFEALRDEEANGWELEFRYICSDGTYKYVLDRAVIRREGTGVTRVLGAIQDMSERVRLQQRLLEVEKSQKRELVRSVIETQEKERRELSLELHDNVNQMLASCKLMLEVACDGGTNSMELVQKSYKAVGQIIKELRSISHALNPSEVADLGLLAGIQEMADELNATHRLQVSVSVLGIERADKLLKEDQIAIYRIIQEGMNNILKHSKGTKAEIFLELTKTRIQIRLSDNGKGFDKRKVKKGLGLKNIQNRVDYYLGRMELSPGNDGGTVLQVVIPHPEKGEKI</sequence>
<evidence type="ECO:0000256" key="1">
    <source>
        <dbReference type="ARBA" id="ARBA00000085"/>
    </source>
</evidence>
<dbReference type="Proteomes" id="UP001501725">
    <property type="component" value="Unassembled WGS sequence"/>
</dbReference>
<evidence type="ECO:0000259" key="10">
    <source>
        <dbReference type="PROSITE" id="PS50109"/>
    </source>
</evidence>
<dbReference type="Pfam" id="PF08448">
    <property type="entry name" value="PAS_4"/>
    <property type="match status" value="2"/>
</dbReference>
<keyword evidence="9" id="KW-0175">Coiled coil</keyword>
<dbReference type="Gene3D" id="3.30.450.20">
    <property type="entry name" value="PAS domain"/>
    <property type="match status" value="3"/>
</dbReference>
<keyword evidence="13" id="KW-1185">Reference proteome</keyword>
<dbReference type="RefSeq" id="WP_345256424.1">
    <property type="nucleotide sequence ID" value="NZ_BAABGY010000008.1"/>
</dbReference>
<dbReference type="InterPro" id="IPR035965">
    <property type="entry name" value="PAS-like_dom_sf"/>
</dbReference>
<evidence type="ECO:0000259" key="11">
    <source>
        <dbReference type="PROSITE" id="PS50113"/>
    </source>
</evidence>
<dbReference type="InterPro" id="IPR013655">
    <property type="entry name" value="PAS_fold_3"/>
</dbReference>
<keyword evidence="5" id="KW-0547">Nucleotide-binding</keyword>
<dbReference type="SMART" id="SM00091">
    <property type="entry name" value="PAS"/>
    <property type="match status" value="3"/>
</dbReference>
<dbReference type="SMART" id="SM00086">
    <property type="entry name" value="PAC"/>
    <property type="match status" value="2"/>
</dbReference>
<dbReference type="Gene3D" id="1.20.5.1930">
    <property type="match status" value="1"/>
</dbReference>
<evidence type="ECO:0000313" key="13">
    <source>
        <dbReference type="Proteomes" id="UP001501725"/>
    </source>
</evidence>
<keyword evidence="7" id="KW-0067">ATP-binding</keyword>
<evidence type="ECO:0000256" key="6">
    <source>
        <dbReference type="ARBA" id="ARBA00022777"/>
    </source>
</evidence>
<dbReference type="Pfam" id="PF02518">
    <property type="entry name" value="HATPase_c"/>
    <property type="match status" value="1"/>
</dbReference>
<dbReference type="SUPFAM" id="SSF55785">
    <property type="entry name" value="PYP-like sensor domain (PAS domain)"/>
    <property type="match status" value="3"/>
</dbReference>
<dbReference type="CDD" id="cd16917">
    <property type="entry name" value="HATPase_UhpB-NarQ-NarX-like"/>
    <property type="match status" value="1"/>
</dbReference>
<dbReference type="InterPro" id="IPR000014">
    <property type="entry name" value="PAS"/>
</dbReference>
<protein>
    <recommendedName>
        <fullName evidence="2">histidine kinase</fullName>
        <ecNumber evidence="2">2.7.13.3</ecNumber>
    </recommendedName>
</protein>
<dbReference type="InterPro" id="IPR036890">
    <property type="entry name" value="HATPase_C_sf"/>
</dbReference>
<feature type="domain" description="Histidine kinase" evidence="10">
    <location>
        <begin position="415"/>
        <end position="607"/>
    </location>
</feature>
<evidence type="ECO:0000256" key="7">
    <source>
        <dbReference type="ARBA" id="ARBA00022840"/>
    </source>
</evidence>
<accession>A0ABP8H4Y5</accession>
<gene>
    <name evidence="12" type="ORF">GCM10023184_28480</name>
</gene>
<dbReference type="InterPro" id="IPR001610">
    <property type="entry name" value="PAC"/>
</dbReference>
<dbReference type="CDD" id="cd00130">
    <property type="entry name" value="PAS"/>
    <property type="match status" value="1"/>
</dbReference>
<dbReference type="PANTHER" id="PTHR24421:SF10">
    <property type="entry name" value="NITRATE_NITRITE SENSOR PROTEIN NARQ"/>
    <property type="match status" value="1"/>
</dbReference>
<dbReference type="NCBIfam" id="TIGR00229">
    <property type="entry name" value="sensory_box"/>
    <property type="match status" value="2"/>
</dbReference>
<organism evidence="12 13">
    <name type="scientific">Flaviaesturariibacter amylovorans</name>
    <dbReference type="NCBI Taxonomy" id="1084520"/>
    <lineage>
        <taxon>Bacteria</taxon>
        <taxon>Pseudomonadati</taxon>
        <taxon>Bacteroidota</taxon>
        <taxon>Chitinophagia</taxon>
        <taxon>Chitinophagales</taxon>
        <taxon>Chitinophagaceae</taxon>
        <taxon>Flaviaestuariibacter</taxon>
    </lineage>
</organism>
<keyword evidence="8" id="KW-0902">Two-component regulatory system</keyword>
<dbReference type="EC" id="2.7.13.3" evidence="2"/>
<evidence type="ECO:0000256" key="2">
    <source>
        <dbReference type="ARBA" id="ARBA00012438"/>
    </source>
</evidence>
<evidence type="ECO:0000256" key="4">
    <source>
        <dbReference type="ARBA" id="ARBA00022679"/>
    </source>
</evidence>
<name>A0ABP8H4Y5_9BACT</name>
<evidence type="ECO:0000256" key="5">
    <source>
        <dbReference type="ARBA" id="ARBA00022741"/>
    </source>
</evidence>
<feature type="domain" description="PAC" evidence="11">
    <location>
        <begin position="80"/>
        <end position="132"/>
    </location>
</feature>
<evidence type="ECO:0000313" key="12">
    <source>
        <dbReference type="EMBL" id="GAA4334437.1"/>
    </source>
</evidence>
<keyword evidence="4" id="KW-0808">Transferase</keyword>
<reference evidence="13" key="1">
    <citation type="journal article" date="2019" name="Int. J. Syst. Evol. Microbiol.">
        <title>The Global Catalogue of Microorganisms (GCM) 10K type strain sequencing project: providing services to taxonomists for standard genome sequencing and annotation.</title>
        <authorList>
            <consortium name="The Broad Institute Genomics Platform"/>
            <consortium name="The Broad Institute Genome Sequencing Center for Infectious Disease"/>
            <person name="Wu L."/>
            <person name="Ma J."/>
        </authorList>
    </citation>
    <scope>NUCLEOTIDE SEQUENCE [LARGE SCALE GENOMIC DNA]</scope>
    <source>
        <strain evidence="13">JCM 17919</strain>
    </source>
</reference>
<dbReference type="Pfam" id="PF07730">
    <property type="entry name" value="HisKA_3"/>
    <property type="match status" value="1"/>
</dbReference>
<evidence type="ECO:0000256" key="9">
    <source>
        <dbReference type="SAM" id="Coils"/>
    </source>
</evidence>
<dbReference type="InterPro" id="IPR013656">
    <property type="entry name" value="PAS_4"/>
</dbReference>
<keyword evidence="3" id="KW-0597">Phosphoprotein</keyword>
<feature type="domain" description="PAC" evidence="11">
    <location>
        <begin position="341"/>
        <end position="392"/>
    </location>
</feature>
<feature type="coiled-coil region" evidence="9">
    <location>
        <begin position="122"/>
        <end position="149"/>
    </location>
</feature>
<dbReference type="EMBL" id="BAABGY010000008">
    <property type="protein sequence ID" value="GAA4334437.1"/>
    <property type="molecule type" value="Genomic_DNA"/>
</dbReference>
<dbReference type="InterPro" id="IPR000700">
    <property type="entry name" value="PAS-assoc_C"/>
</dbReference>
<dbReference type="InterPro" id="IPR011712">
    <property type="entry name" value="Sig_transdc_His_kin_sub3_dim/P"/>
</dbReference>